<dbReference type="OrthoDB" id="44015at2759"/>
<protein>
    <submittedName>
        <fullName evidence="1">Uncharacterized protein</fullName>
    </submittedName>
</protein>
<dbReference type="Proteomes" id="UP000516437">
    <property type="component" value="Chromosome 5"/>
</dbReference>
<evidence type="ECO:0000313" key="1">
    <source>
        <dbReference type="EMBL" id="KAB1214513.1"/>
    </source>
</evidence>
<proteinExistence type="predicted"/>
<name>A0A6A1VP47_9ROSI</name>
<dbReference type="EMBL" id="RXIC02000023">
    <property type="protein sequence ID" value="KAB1214513.1"/>
    <property type="molecule type" value="Genomic_DNA"/>
</dbReference>
<sequence>MSELSTRKRAVMESFWAISEIKGGVRTERDEGKLVIRLRREMSAESSRFPERVLRSGDSVRFNSGKDGVPITIF</sequence>
<keyword evidence="2" id="KW-1185">Reference proteome</keyword>
<organism evidence="1 2">
    <name type="scientific">Morella rubra</name>
    <name type="common">Chinese bayberry</name>
    <dbReference type="NCBI Taxonomy" id="262757"/>
    <lineage>
        <taxon>Eukaryota</taxon>
        <taxon>Viridiplantae</taxon>
        <taxon>Streptophyta</taxon>
        <taxon>Embryophyta</taxon>
        <taxon>Tracheophyta</taxon>
        <taxon>Spermatophyta</taxon>
        <taxon>Magnoliopsida</taxon>
        <taxon>eudicotyledons</taxon>
        <taxon>Gunneridae</taxon>
        <taxon>Pentapetalae</taxon>
        <taxon>rosids</taxon>
        <taxon>fabids</taxon>
        <taxon>Fagales</taxon>
        <taxon>Myricaceae</taxon>
        <taxon>Morella</taxon>
    </lineage>
</organism>
<reference evidence="1 2" key="1">
    <citation type="journal article" date="2019" name="Plant Biotechnol. J.">
        <title>The red bayberry genome and genetic basis of sex determination.</title>
        <authorList>
            <person name="Jia H.M."/>
            <person name="Jia H.J."/>
            <person name="Cai Q.L."/>
            <person name="Wang Y."/>
            <person name="Zhao H.B."/>
            <person name="Yang W.F."/>
            <person name="Wang G.Y."/>
            <person name="Li Y.H."/>
            <person name="Zhan D.L."/>
            <person name="Shen Y.T."/>
            <person name="Niu Q.F."/>
            <person name="Chang L."/>
            <person name="Qiu J."/>
            <person name="Zhao L."/>
            <person name="Xie H.B."/>
            <person name="Fu W.Y."/>
            <person name="Jin J."/>
            <person name="Li X.W."/>
            <person name="Jiao Y."/>
            <person name="Zhou C.C."/>
            <person name="Tu T."/>
            <person name="Chai C.Y."/>
            <person name="Gao J.L."/>
            <person name="Fan L.J."/>
            <person name="van de Weg E."/>
            <person name="Wang J.Y."/>
            <person name="Gao Z.S."/>
        </authorList>
    </citation>
    <scope>NUCLEOTIDE SEQUENCE [LARGE SCALE GENOMIC DNA]</scope>
    <source>
        <tissue evidence="1">Leaves</tissue>
    </source>
</reference>
<accession>A0A6A1VP47</accession>
<comment type="caution">
    <text evidence="1">The sequence shown here is derived from an EMBL/GenBank/DDBJ whole genome shotgun (WGS) entry which is preliminary data.</text>
</comment>
<evidence type="ECO:0000313" key="2">
    <source>
        <dbReference type="Proteomes" id="UP000516437"/>
    </source>
</evidence>
<dbReference type="AlphaFoldDB" id="A0A6A1VP47"/>
<gene>
    <name evidence="1" type="ORF">CJ030_MR5G010403</name>
</gene>